<evidence type="ECO:0000313" key="3">
    <source>
        <dbReference type="Proteomes" id="UP000245959"/>
    </source>
</evidence>
<dbReference type="OrthoDB" id="238431at2"/>
<feature type="signal peptide" evidence="1">
    <location>
        <begin position="1"/>
        <end position="17"/>
    </location>
</feature>
<keyword evidence="1" id="KW-0732">Signal</keyword>
<evidence type="ECO:0000313" key="2">
    <source>
        <dbReference type="EMBL" id="PVY42571.1"/>
    </source>
</evidence>
<sequence length="851" mass="96044">MLKYCLFLGLSFCVAAAAAPIERLRLELPETSDAGLRQSAGVFLRRMKARVPQLAEAEAVSAAPKAGELLVKILPYFPAEKSPGPEGYRLRIASVPAGGVVAEVTGADRLGTLFGLGALYRKTALDGSGFSVDACDETSAPRYELRSVNQGWPVNMDSGMRTGTGARKWEKQEGIDYQEELILQGMNGYTHGWGGGMPVVLDRYRGEKKQVSTFVMDFCDEYGLNYVLSHSINGIGRDNMKPEWRALLFRYRSWQHACPSIPEAREAMIWGHEIAARHTPRIDYVMLLPGDVAGCDCGKCRPWALTYYQLAVETAQAIHKYHPKAKVFFSNQEFRTEANRLLFDRFYRDKSPEFAGYAYGPGSSENSFYGYVKPNPAFDRYPGVYPGSAFLKSRLNYLAPGQQVLAFMDIGHWKRSQTGVAELDPAWSETYERRSFNACPVRLGRVWREVLPYIEHGIGYSESIFDDFSKFFTLRLLWSPEFSDRQITREYAAFYCGENVAELLTDAIFLHERNVEQAMLPNGENILKCHRMVEEAYRKMAAPYRRNNWRFDLFRQRAAFDAWMWTRMDAQKRVYDRVLTQLSGKVPSAGQVKRMIAELEEAGRIPALKPYREIMQRTDDALDAAAGLRSIALKRLDSRPDQVGAGWLIARLKEIAAAPDEAAARKLCDAVVNYDRVGELEYYDNCGTPGEMPHFDPKSGEVYYGSGRMVRDSRPSQRSYNFSSEALDGLRFVYPAVDPKAAYKVEFTYPNPDGVTFALNSPNEFEVYANGRLLGRCVPNNMHFVNPTSKEPGRERRLLSPASEKPEDFTRFSLDIPAEVTASGGEVAIEFRKVPGRAVSTCISEIWLKKR</sequence>
<dbReference type="Proteomes" id="UP000245959">
    <property type="component" value="Unassembled WGS sequence"/>
</dbReference>
<dbReference type="GeneID" id="78295076"/>
<accession>A0A2U1B1U1</accession>
<feature type="chain" id="PRO_5015618851" evidence="1">
    <location>
        <begin position="18"/>
        <end position="851"/>
    </location>
</feature>
<dbReference type="RefSeq" id="WP_116883765.1">
    <property type="nucleotide sequence ID" value="NZ_CABMMC010000066.1"/>
</dbReference>
<evidence type="ECO:0000256" key="1">
    <source>
        <dbReference type="SAM" id="SignalP"/>
    </source>
</evidence>
<comment type="caution">
    <text evidence="2">The sequence shown here is derived from an EMBL/GenBank/DDBJ whole genome shotgun (WGS) entry which is preliminary data.</text>
</comment>
<name>A0A2U1B1U1_9BACT</name>
<protein>
    <submittedName>
        <fullName evidence="2">Uncharacterized protein</fullName>
    </submittedName>
</protein>
<keyword evidence="3" id="KW-1185">Reference proteome</keyword>
<reference evidence="2 3" key="1">
    <citation type="submission" date="2018-04" db="EMBL/GenBank/DDBJ databases">
        <title>Genomic Encyclopedia of Type Strains, Phase IV (KMG-IV): sequencing the most valuable type-strain genomes for metagenomic binning, comparative biology and taxonomic classification.</title>
        <authorList>
            <person name="Goeker M."/>
        </authorList>
    </citation>
    <scope>NUCLEOTIDE SEQUENCE [LARGE SCALE GENOMIC DNA]</scope>
    <source>
        <strain evidence="2 3">DSM 14823</strain>
    </source>
</reference>
<gene>
    <name evidence="2" type="ORF">C8D82_11128</name>
</gene>
<proteinExistence type="predicted"/>
<dbReference type="AlphaFoldDB" id="A0A2U1B1U1"/>
<organism evidence="2 3">
    <name type="scientific">Victivallis vadensis</name>
    <dbReference type="NCBI Taxonomy" id="172901"/>
    <lineage>
        <taxon>Bacteria</taxon>
        <taxon>Pseudomonadati</taxon>
        <taxon>Lentisphaerota</taxon>
        <taxon>Lentisphaeria</taxon>
        <taxon>Victivallales</taxon>
        <taxon>Victivallaceae</taxon>
        <taxon>Victivallis</taxon>
    </lineage>
</organism>
<dbReference type="EMBL" id="QEKH01000011">
    <property type="protein sequence ID" value="PVY42571.1"/>
    <property type="molecule type" value="Genomic_DNA"/>
</dbReference>